<protein>
    <submittedName>
        <fullName evidence="2">Uncharacterized protein</fullName>
    </submittedName>
</protein>
<feature type="transmembrane region" description="Helical" evidence="1">
    <location>
        <begin position="34"/>
        <end position="57"/>
    </location>
</feature>
<sequence length="374" mass="40594">MLYACLATFGCLSVGLAGLALSLADIERFNFGLYLALLSVVGVTVSIAFWIIAPAACSNPRWMQRLTARYGYKFEPIREMWLRHFGKKRRRKRRRSKGAKNASRPSRVLIAFTRVGRDRDTDESRVSGKDVAAAGSIAGRRGTDASRDTLTVPADNITFPEEEEVQEDESSLEEEADFCPLIASSLASVLAPTLASTRSIPKEQRPVIHLPKMTVATKHSKVPHLETVGEQSAEVTVEAPTSTEQPSQFPALALESPDPASPVFEMTDSDFPVPTLESRAIEMPEPDLSPEAMEPVLDSPEPASSPEFPVPVPDAVRFPDQLIEVVVVKSGRKTSDITSPSFSSAVPGGMRRSHSAVDGVQLVPVNFSQHSAAV</sequence>
<keyword evidence="3" id="KW-1185">Reference proteome</keyword>
<evidence type="ECO:0000313" key="2">
    <source>
        <dbReference type="EMBL" id="GMR30519.1"/>
    </source>
</evidence>
<proteinExistence type="predicted"/>
<evidence type="ECO:0000256" key="1">
    <source>
        <dbReference type="SAM" id="Phobius"/>
    </source>
</evidence>
<accession>A0AAN4YZE4</accession>
<dbReference type="AlphaFoldDB" id="A0AAN4YZE4"/>
<gene>
    <name evidence="2" type="ORF">PMAYCL1PPCAC_00714</name>
</gene>
<keyword evidence="1" id="KW-0472">Membrane</keyword>
<dbReference type="Proteomes" id="UP001328107">
    <property type="component" value="Unassembled WGS sequence"/>
</dbReference>
<reference evidence="3" key="1">
    <citation type="submission" date="2022-10" db="EMBL/GenBank/DDBJ databases">
        <title>Genome assembly of Pristionchus species.</title>
        <authorList>
            <person name="Yoshida K."/>
            <person name="Sommer R.J."/>
        </authorList>
    </citation>
    <scope>NUCLEOTIDE SEQUENCE [LARGE SCALE GENOMIC DNA]</scope>
    <source>
        <strain evidence="3">RS5460</strain>
    </source>
</reference>
<organism evidence="2 3">
    <name type="scientific">Pristionchus mayeri</name>
    <dbReference type="NCBI Taxonomy" id="1317129"/>
    <lineage>
        <taxon>Eukaryota</taxon>
        <taxon>Metazoa</taxon>
        <taxon>Ecdysozoa</taxon>
        <taxon>Nematoda</taxon>
        <taxon>Chromadorea</taxon>
        <taxon>Rhabditida</taxon>
        <taxon>Rhabditina</taxon>
        <taxon>Diplogasteromorpha</taxon>
        <taxon>Diplogasteroidea</taxon>
        <taxon>Neodiplogasteridae</taxon>
        <taxon>Pristionchus</taxon>
    </lineage>
</organism>
<comment type="caution">
    <text evidence="2">The sequence shown here is derived from an EMBL/GenBank/DDBJ whole genome shotgun (WGS) entry which is preliminary data.</text>
</comment>
<evidence type="ECO:0000313" key="3">
    <source>
        <dbReference type="Proteomes" id="UP001328107"/>
    </source>
</evidence>
<name>A0AAN4YZE4_9BILA</name>
<dbReference type="EMBL" id="BTRK01000001">
    <property type="protein sequence ID" value="GMR30519.1"/>
    <property type="molecule type" value="Genomic_DNA"/>
</dbReference>
<keyword evidence="1" id="KW-1133">Transmembrane helix</keyword>
<keyword evidence="1" id="KW-0812">Transmembrane</keyword>